<sequence length="140" mass="16431">MKTKKTRYAHYNINYHFVWIPKYRRKILVGSVAEELERLIRKVCDERGVEVLSLSIQPDHVHLFVSAPPRHAPSVLINTIKGYTSRYLRQEFPELNKQTGPQLWTRTYYVGTAGTVSAETIQHYIAECQEEQVRIRGMER</sequence>
<dbReference type="STRING" id="429009.Adeg_0497"/>
<dbReference type="HOGENOM" id="CLU_101320_2_0_9"/>
<gene>
    <name evidence="2" type="ordered locus">Adeg_0497</name>
</gene>
<keyword evidence="3" id="KW-1185">Reference proteome</keyword>
<evidence type="ECO:0000313" key="3">
    <source>
        <dbReference type="Proteomes" id="UP000002620"/>
    </source>
</evidence>
<dbReference type="Proteomes" id="UP000002620">
    <property type="component" value="Chromosome"/>
</dbReference>
<dbReference type="EMBL" id="CP001785">
    <property type="protein sequence ID" value="ACX51647.1"/>
    <property type="molecule type" value="Genomic_DNA"/>
</dbReference>
<accession>C9RBM0</accession>
<protein>
    <submittedName>
        <fullName evidence="2">Transposase IS200-family protein</fullName>
    </submittedName>
</protein>
<organism evidence="2 3">
    <name type="scientific">Ammonifex degensii (strain DSM 10501 / KC4)</name>
    <dbReference type="NCBI Taxonomy" id="429009"/>
    <lineage>
        <taxon>Bacteria</taxon>
        <taxon>Bacillati</taxon>
        <taxon>Bacillota</taxon>
        <taxon>Clostridia</taxon>
        <taxon>Thermoanaerobacterales</taxon>
        <taxon>Thermoanaerobacteraceae</taxon>
        <taxon>Ammonifex</taxon>
    </lineage>
</organism>
<dbReference type="PANTHER" id="PTHR33360:SF2">
    <property type="entry name" value="TRANSPOSASE FOR INSERTION SEQUENCE ELEMENT IS200"/>
    <property type="match status" value="1"/>
</dbReference>
<dbReference type="SUPFAM" id="SSF143422">
    <property type="entry name" value="Transposase IS200-like"/>
    <property type="match status" value="1"/>
</dbReference>
<dbReference type="Gene3D" id="3.30.70.1290">
    <property type="entry name" value="Transposase IS200-like"/>
    <property type="match status" value="1"/>
</dbReference>
<dbReference type="PANTHER" id="PTHR33360">
    <property type="entry name" value="TRANSPOSASE FOR INSERTION SEQUENCE ELEMENT IS200"/>
    <property type="match status" value="1"/>
</dbReference>
<dbReference type="eggNOG" id="COG1943">
    <property type="taxonomic scope" value="Bacteria"/>
</dbReference>
<dbReference type="NCBIfam" id="NF033573">
    <property type="entry name" value="transpos_IS200"/>
    <property type="match status" value="1"/>
</dbReference>
<dbReference type="AlphaFoldDB" id="C9RBM0"/>
<dbReference type="OrthoDB" id="9798161at2"/>
<dbReference type="Pfam" id="PF01797">
    <property type="entry name" value="Y1_Tnp"/>
    <property type="match status" value="1"/>
</dbReference>
<reference evidence="2 3" key="1">
    <citation type="submission" date="2009-10" db="EMBL/GenBank/DDBJ databases">
        <title>Complete sequence of chromosome of Ammonifex degensii KC4.</title>
        <authorList>
            <consortium name="US DOE Joint Genome Institute"/>
            <person name="Kerfeld C."/>
            <person name="Goodner B."/>
            <person name="Huber H."/>
            <person name="Stetter K."/>
            <person name="Lucas S."/>
            <person name="Copeland A."/>
            <person name="Lapidus A."/>
            <person name="Glavina del Rio T."/>
            <person name="Dalin E."/>
            <person name="Tice H."/>
            <person name="Bruce D."/>
            <person name="Goodwin L."/>
            <person name="Pitluck S."/>
            <person name="Saunders E."/>
            <person name="Brettin T."/>
            <person name="Detter J.C."/>
            <person name="Han C."/>
            <person name="Larimer F."/>
            <person name="Land M."/>
            <person name="Hauser L."/>
            <person name="Kyrpides N."/>
            <person name="Ovchinnikova G."/>
            <person name="Richardson P."/>
        </authorList>
    </citation>
    <scope>NUCLEOTIDE SEQUENCE [LARGE SCALE GENOMIC DNA]</scope>
    <source>
        <strain evidence="3">DSM 10501 / KC4</strain>
    </source>
</reference>
<proteinExistence type="predicted"/>
<dbReference type="KEGG" id="adg:Adeg_0497"/>
<dbReference type="InterPro" id="IPR036515">
    <property type="entry name" value="Transposase_17_sf"/>
</dbReference>
<dbReference type="SMART" id="SM01321">
    <property type="entry name" value="Y1_Tnp"/>
    <property type="match status" value="1"/>
</dbReference>
<evidence type="ECO:0000313" key="2">
    <source>
        <dbReference type="EMBL" id="ACX51647.1"/>
    </source>
</evidence>
<name>C9RBM0_AMMDK</name>
<feature type="domain" description="Transposase IS200-like" evidence="1">
    <location>
        <begin position="10"/>
        <end position="128"/>
    </location>
</feature>
<dbReference type="GO" id="GO:0006313">
    <property type="term" value="P:DNA transposition"/>
    <property type="evidence" value="ECO:0007669"/>
    <property type="project" value="InterPro"/>
</dbReference>
<dbReference type="RefSeq" id="WP_015738525.1">
    <property type="nucleotide sequence ID" value="NC_013385.1"/>
</dbReference>
<dbReference type="GO" id="GO:0004803">
    <property type="term" value="F:transposase activity"/>
    <property type="evidence" value="ECO:0007669"/>
    <property type="project" value="InterPro"/>
</dbReference>
<dbReference type="GO" id="GO:0003677">
    <property type="term" value="F:DNA binding"/>
    <property type="evidence" value="ECO:0007669"/>
    <property type="project" value="InterPro"/>
</dbReference>
<evidence type="ECO:0000259" key="1">
    <source>
        <dbReference type="SMART" id="SM01321"/>
    </source>
</evidence>
<dbReference type="InterPro" id="IPR002686">
    <property type="entry name" value="Transposase_17"/>
</dbReference>